<evidence type="ECO:0000256" key="9">
    <source>
        <dbReference type="ARBA" id="ARBA00022842"/>
    </source>
</evidence>
<feature type="binding site" evidence="11">
    <location>
        <position position="170"/>
    </location>
    <ligand>
        <name>ATP</name>
        <dbReference type="ChEBI" id="CHEBI:30616"/>
    </ligand>
</feature>
<dbReference type="Pfam" id="PF02110">
    <property type="entry name" value="HK"/>
    <property type="match status" value="1"/>
</dbReference>
<name>A0ABP6RTX3_9PSEU</name>
<comment type="function">
    <text evidence="11">Catalyzes the phosphorylation of the hydroxyl group of 4-methyl-5-beta-hydroxyethylthiazole (THZ).</text>
</comment>
<evidence type="ECO:0000256" key="5">
    <source>
        <dbReference type="ARBA" id="ARBA00022723"/>
    </source>
</evidence>
<evidence type="ECO:0000256" key="4">
    <source>
        <dbReference type="ARBA" id="ARBA00022679"/>
    </source>
</evidence>
<comment type="cofactor">
    <cofactor evidence="2 11">
        <name>Mg(2+)</name>
        <dbReference type="ChEBI" id="CHEBI:18420"/>
    </cofactor>
</comment>
<dbReference type="InterPro" id="IPR029056">
    <property type="entry name" value="Ribokinase-like"/>
</dbReference>
<gene>
    <name evidence="11 12" type="primary">thiM</name>
    <name evidence="12" type="ORF">GCM10020366_37020</name>
</gene>
<dbReference type="EMBL" id="BAAAYK010000038">
    <property type="protein sequence ID" value="GAA3359752.1"/>
    <property type="molecule type" value="Genomic_DNA"/>
</dbReference>
<keyword evidence="9 11" id="KW-0460">Magnesium</keyword>
<evidence type="ECO:0000256" key="1">
    <source>
        <dbReference type="ARBA" id="ARBA00001771"/>
    </source>
</evidence>
<evidence type="ECO:0000256" key="2">
    <source>
        <dbReference type="ARBA" id="ARBA00001946"/>
    </source>
</evidence>
<keyword evidence="7 11" id="KW-0418">Kinase</keyword>
<feature type="binding site" evidence="11">
    <location>
        <position position="202"/>
    </location>
    <ligand>
        <name>substrate</name>
    </ligand>
</feature>
<keyword evidence="6 11" id="KW-0547">Nucleotide-binding</keyword>
<dbReference type="GO" id="GO:0016301">
    <property type="term" value="F:kinase activity"/>
    <property type="evidence" value="ECO:0007669"/>
    <property type="project" value="UniProtKB-KW"/>
</dbReference>
<comment type="similarity">
    <text evidence="11">Belongs to the Thz kinase family.</text>
</comment>
<dbReference type="NCBIfam" id="NF006830">
    <property type="entry name" value="PRK09355.1"/>
    <property type="match status" value="1"/>
</dbReference>
<evidence type="ECO:0000256" key="6">
    <source>
        <dbReference type="ARBA" id="ARBA00022741"/>
    </source>
</evidence>
<keyword evidence="4 11" id="KW-0808">Transferase</keyword>
<evidence type="ECO:0000256" key="10">
    <source>
        <dbReference type="ARBA" id="ARBA00022977"/>
    </source>
</evidence>
<comment type="catalytic activity">
    <reaction evidence="1 11">
        <text>5-(2-hydroxyethyl)-4-methylthiazole + ATP = 4-methyl-5-(2-phosphooxyethyl)-thiazole + ADP + H(+)</text>
        <dbReference type="Rhea" id="RHEA:24212"/>
        <dbReference type="ChEBI" id="CHEBI:15378"/>
        <dbReference type="ChEBI" id="CHEBI:17957"/>
        <dbReference type="ChEBI" id="CHEBI:30616"/>
        <dbReference type="ChEBI" id="CHEBI:58296"/>
        <dbReference type="ChEBI" id="CHEBI:456216"/>
        <dbReference type="EC" id="2.7.1.50"/>
    </reaction>
</comment>
<evidence type="ECO:0000256" key="7">
    <source>
        <dbReference type="ARBA" id="ARBA00022777"/>
    </source>
</evidence>
<dbReference type="CDD" id="cd01170">
    <property type="entry name" value="THZ_kinase"/>
    <property type="match status" value="1"/>
</dbReference>
<evidence type="ECO:0000256" key="3">
    <source>
        <dbReference type="ARBA" id="ARBA00004868"/>
    </source>
</evidence>
<comment type="pathway">
    <text evidence="3 11">Cofactor biosynthesis; thiamine diphosphate biosynthesis; 4-methyl-5-(2-phosphoethyl)-thiazole from 5-(2-hydroxyethyl)-4-methylthiazole: step 1/1.</text>
</comment>
<evidence type="ECO:0000313" key="13">
    <source>
        <dbReference type="Proteomes" id="UP001500483"/>
    </source>
</evidence>
<dbReference type="Gene3D" id="3.40.1190.20">
    <property type="match status" value="1"/>
</dbReference>
<dbReference type="SUPFAM" id="SSF53613">
    <property type="entry name" value="Ribokinase-like"/>
    <property type="match status" value="1"/>
</dbReference>
<protein>
    <recommendedName>
        <fullName evidence="11">Hydroxyethylthiazole kinase</fullName>
        <ecNumber evidence="11">2.7.1.50</ecNumber>
    </recommendedName>
    <alternativeName>
        <fullName evidence="11">4-methyl-5-beta-hydroxyethylthiazole kinase</fullName>
        <shortName evidence="11">TH kinase</shortName>
        <shortName evidence="11">Thz kinase</shortName>
    </alternativeName>
</protein>
<dbReference type="PIRSF" id="PIRSF000513">
    <property type="entry name" value="Thz_kinase"/>
    <property type="match status" value="1"/>
</dbReference>
<dbReference type="InterPro" id="IPR000417">
    <property type="entry name" value="Hyethyz_kinase"/>
</dbReference>
<evidence type="ECO:0000256" key="8">
    <source>
        <dbReference type="ARBA" id="ARBA00022840"/>
    </source>
</evidence>
<sequence length="279" mass="27820">MTHPFPDATAAADTLALLRERTPLVQSLTNLVSANLLTNVLLAAGATNAVIDNPHEAGGFARVADAVLINLGTPHDEQAAAFTAAAESARAAGHPWVLDPVGVGGLPWRTDLAGGLLAHHPTAIRGNASEITALAGTAASGRGVDSASDAAESVPAARALLASTDVVSASGPVDHITGRTATGEITTVRVHGDSALLPKVTATGCSLGALSAAYLAVAPDPLTALVAAHAHFAVAAERAEPRSGGPGTFVPAFLDALAAVEPADLRAGARIDLAPTGRR</sequence>
<keyword evidence="8 11" id="KW-0067">ATP-binding</keyword>
<feature type="binding site" evidence="11">
    <location>
        <position position="125"/>
    </location>
    <ligand>
        <name>ATP</name>
        <dbReference type="ChEBI" id="CHEBI:30616"/>
    </ligand>
</feature>
<accession>A0ABP6RTX3</accession>
<dbReference type="EC" id="2.7.1.50" evidence="11"/>
<keyword evidence="5 11" id="KW-0479">Metal-binding</keyword>
<comment type="caution">
    <text evidence="12">The sequence shown here is derived from an EMBL/GenBank/DDBJ whole genome shotgun (WGS) entry which is preliminary data.</text>
</comment>
<evidence type="ECO:0000313" key="12">
    <source>
        <dbReference type="EMBL" id="GAA3359752.1"/>
    </source>
</evidence>
<dbReference type="Proteomes" id="UP001500483">
    <property type="component" value="Unassembled WGS sequence"/>
</dbReference>
<dbReference type="PRINTS" id="PR01099">
    <property type="entry name" value="HYETHTZKNASE"/>
</dbReference>
<keyword evidence="10 11" id="KW-0784">Thiamine biosynthesis</keyword>
<keyword evidence="13" id="KW-1185">Reference proteome</keyword>
<dbReference type="RefSeq" id="WP_344928205.1">
    <property type="nucleotide sequence ID" value="NZ_BAAAYK010000038.1"/>
</dbReference>
<dbReference type="HAMAP" id="MF_00228">
    <property type="entry name" value="Thz_kinase"/>
    <property type="match status" value="1"/>
</dbReference>
<evidence type="ECO:0000256" key="11">
    <source>
        <dbReference type="HAMAP-Rule" id="MF_00228"/>
    </source>
</evidence>
<proteinExistence type="inferred from homology"/>
<comment type="caution">
    <text evidence="11">Lacks conserved residue(s) required for the propagation of feature annotation.</text>
</comment>
<organism evidence="12 13">
    <name type="scientific">Saccharopolyspora gregorii</name>
    <dbReference type="NCBI Taxonomy" id="33914"/>
    <lineage>
        <taxon>Bacteria</taxon>
        <taxon>Bacillati</taxon>
        <taxon>Actinomycetota</taxon>
        <taxon>Actinomycetes</taxon>
        <taxon>Pseudonocardiales</taxon>
        <taxon>Pseudonocardiaceae</taxon>
        <taxon>Saccharopolyspora</taxon>
    </lineage>
</organism>
<reference evidence="13" key="1">
    <citation type="journal article" date="2019" name="Int. J. Syst. Evol. Microbiol.">
        <title>The Global Catalogue of Microorganisms (GCM) 10K type strain sequencing project: providing services to taxonomists for standard genome sequencing and annotation.</title>
        <authorList>
            <consortium name="The Broad Institute Genomics Platform"/>
            <consortium name="The Broad Institute Genome Sequencing Center for Infectious Disease"/>
            <person name="Wu L."/>
            <person name="Ma J."/>
        </authorList>
    </citation>
    <scope>NUCLEOTIDE SEQUENCE [LARGE SCALE GENOMIC DNA]</scope>
    <source>
        <strain evidence="13">JCM 9687</strain>
    </source>
</reference>